<dbReference type="InterPro" id="IPR026444">
    <property type="entry name" value="Secre_tail"/>
</dbReference>
<evidence type="ECO:0000313" key="2">
    <source>
        <dbReference type="Proteomes" id="UP000241964"/>
    </source>
</evidence>
<proteinExistence type="predicted"/>
<dbReference type="Gene3D" id="3.40.390.10">
    <property type="entry name" value="Collagenase (Catalytic Domain)"/>
    <property type="match status" value="1"/>
</dbReference>
<name>A0A2P8FRF0_9BACT</name>
<organism evidence="1 2">
    <name type="scientific">Dyadobacter jiangsuensis</name>
    <dbReference type="NCBI Taxonomy" id="1591085"/>
    <lineage>
        <taxon>Bacteria</taxon>
        <taxon>Pseudomonadati</taxon>
        <taxon>Bacteroidota</taxon>
        <taxon>Cytophagia</taxon>
        <taxon>Cytophagales</taxon>
        <taxon>Spirosomataceae</taxon>
        <taxon>Dyadobacter</taxon>
    </lineage>
</organism>
<dbReference type="AlphaFoldDB" id="A0A2P8FRF0"/>
<sequence>MLLCATFCAFSQHYQVDTLYKTGSLDKRINVVILGDGFTKDEMPKFVLEARKFADFLRECEPFVHYRDYFNFFTIQTPSPESGITNPGTAADAVPGQPVETKNTFFGVSFGSYTQRLMTIAKWEVYQALLKSHLPEQNLVIMLANSSYLGGSGGSTAIFTLQGMPNETGRHEVGHTFANLADESWNDAVFGREAPNMTSQEMPGPVKWHSWLNYPPISIYQYGSGEASHWCRPSPGECSMAYLDKPFCAVCTEAIVERIFSLVSPIDRFIPGNANATNVDAGATFKLDLVKPVPNSLQAEWRLNGMLIADNVDQVVLKPDEVTDWSTLAATVFDSTALSRKDNARQLRTKTISWSLRSSLPAVLKVAASKAVTCAGDTVIVTAYGCPGKVSWANGAVGNSLTAVPTQTTTYSASCEFTGYPSMRAEATVTVLPLPNATVDNGSPYTVGATVELHAAGGVEYEWAGPRLFHADTPDAKFRNVTLSHAGTYQVKVSDDKGCSKTLYTEVHVDPILSMPTDPTQWVKVSPNPAKERVAVETMLPGESLFTLFDQSGRKLVSRLFKQKMEIRLEGAAGLYIYKFTNGKRQVSGKIVKQ</sequence>
<keyword evidence="2" id="KW-1185">Reference proteome</keyword>
<dbReference type="InterPro" id="IPR019026">
    <property type="entry name" value="Peptidase_M64_IgA"/>
</dbReference>
<dbReference type="InterPro" id="IPR013783">
    <property type="entry name" value="Ig-like_fold"/>
</dbReference>
<dbReference type="InterPro" id="IPR024079">
    <property type="entry name" value="MetalloPept_cat_dom_sf"/>
</dbReference>
<gene>
    <name evidence="1" type="ORF">CLV60_114137</name>
</gene>
<dbReference type="Gene3D" id="2.60.40.10">
    <property type="entry name" value="Immunoglobulins"/>
    <property type="match status" value="1"/>
</dbReference>
<dbReference type="Pfam" id="PF09471">
    <property type="entry name" value="Peptidase_M64"/>
    <property type="match status" value="1"/>
</dbReference>
<protein>
    <submittedName>
        <fullName evidence="1">Putative secreted protein (Por secretion system target)</fullName>
    </submittedName>
</protein>
<reference evidence="1 2" key="1">
    <citation type="submission" date="2018-03" db="EMBL/GenBank/DDBJ databases">
        <title>Genomic Encyclopedia of Archaeal and Bacterial Type Strains, Phase II (KMG-II): from individual species to whole genera.</title>
        <authorList>
            <person name="Goeker M."/>
        </authorList>
    </citation>
    <scope>NUCLEOTIDE SEQUENCE [LARGE SCALE GENOMIC DNA]</scope>
    <source>
        <strain evidence="1 2">DSM 29057</strain>
    </source>
</reference>
<dbReference type="Proteomes" id="UP000241964">
    <property type="component" value="Unassembled WGS sequence"/>
</dbReference>
<dbReference type="GO" id="GO:0008237">
    <property type="term" value="F:metallopeptidase activity"/>
    <property type="evidence" value="ECO:0007669"/>
    <property type="project" value="InterPro"/>
</dbReference>
<dbReference type="EMBL" id="PYAS01000014">
    <property type="protein sequence ID" value="PSL24310.1"/>
    <property type="molecule type" value="Genomic_DNA"/>
</dbReference>
<comment type="caution">
    <text evidence="1">The sequence shown here is derived from an EMBL/GenBank/DDBJ whole genome shotgun (WGS) entry which is preliminary data.</text>
</comment>
<dbReference type="NCBIfam" id="TIGR04183">
    <property type="entry name" value="Por_Secre_tail"/>
    <property type="match status" value="1"/>
</dbReference>
<accession>A0A2P8FRF0</accession>
<evidence type="ECO:0000313" key="1">
    <source>
        <dbReference type="EMBL" id="PSL24310.1"/>
    </source>
</evidence>